<dbReference type="GO" id="GO:0045087">
    <property type="term" value="P:innate immune response"/>
    <property type="evidence" value="ECO:0007669"/>
    <property type="project" value="TreeGrafter"/>
</dbReference>
<dbReference type="InterPro" id="IPR001810">
    <property type="entry name" value="F-box_dom"/>
</dbReference>
<sequence length="379" mass="44449">MSEVFETNEIAYRSCILYEAVRKTPLEDAYKNMKEVKPNVEYSDFEYWYYRFSNGQHDLKHDRSKDPKSLGFSDMPIDVVDNIIGYLGLVDKLSTRKVCRQLRAVIDKQSSKFGDVGLTIDEESCEVCYEDSTIEYSAVENENCLLKSPRKTISLKGDDWMMALEEFASVITHPKWSFQSVSIVISRKDSHPENERKLLLFFNSLLSNHQIHVDSLYMNAYSFESLAMLLPHFKTDTLSFCPLFPLEDTQENLFEAILKMDRWKNLTKIHIDRFPDGFPIEALFHVRECDVRSVELTENRLTKIRDILFKTPTFAHFEFRDEKDENREDLPVLIDRVMGAHDAYNSHDKVYRIENSKDYIQISIKGPRSDQLDIRRIRS</sequence>
<accession>G0P3G2</accession>
<dbReference type="AlphaFoldDB" id="G0P3G2"/>
<dbReference type="Proteomes" id="UP000008068">
    <property type="component" value="Unassembled WGS sequence"/>
</dbReference>
<dbReference type="Pfam" id="PF00646">
    <property type="entry name" value="F-box"/>
    <property type="match status" value="1"/>
</dbReference>
<keyword evidence="3" id="KW-1185">Reference proteome</keyword>
<dbReference type="InterPro" id="IPR036047">
    <property type="entry name" value="F-box-like_dom_sf"/>
</dbReference>
<dbReference type="Pfam" id="PF01827">
    <property type="entry name" value="FTH"/>
    <property type="match status" value="1"/>
</dbReference>
<dbReference type="InterPro" id="IPR040161">
    <property type="entry name" value="FB224"/>
</dbReference>
<reference evidence="3" key="1">
    <citation type="submission" date="2011-07" db="EMBL/GenBank/DDBJ databases">
        <authorList>
            <consortium name="Caenorhabditis brenneri Sequencing and Analysis Consortium"/>
            <person name="Wilson R.K."/>
        </authorList>
    </citation>
    <scope>NUCLEOTIDE SEQUENCE [LARGE SCALE GENOMIC DNA]</scope>
    <source>
        <strain evidence="3">PB2801</strain>
    </source>
</reference>
<dbReference type="HOGENOM" id="CLU_030831_3_2_1"/>
<gene>
    <name evidence="2" type="ORF">CAEBREN_21977</name>
</gene>
<dbReference type="InterPro" id="IPR041426">
    <property type="entry name" value="Mos1_HTH"/>
</dbReference>
<dbReference type="OrthoDB" id="3256413at2759"/>
<protein>
    <recommendedName>
        <fullName evidence="1">F-box domain-containing protein</fullName>
    </recommendedName>
</protein>
<evidence type="ECO:0000313" key="2">
    <source>
        <dbReference type="EMBL" id="EGT43964.1"/>
    </source>
</evidence>
<dbReference type="PANTHER" id="PTHR23015:SF4">
    <property type="entry name" value="DUF38 DOMAIN-CONTAINING PROTEIN-RELATED"/>
    <property type="match status" value="1"/>
</dbReference>
<dbReference type="Pfam" id="PF17906">
    <property type="entry name" value="HTH_48"/>
    <property type="match status" value="1"/>
</dbReference>
<proteinExistence type="predicted"/>
<dbReference type="EMBL" id="GL380043">
    <property type="protein sequence ID" value="EGT43964.1"/>
    <property type="molecule type" value="Genomic_DNA"/>
</dbReference>
<evidence type="ECO:0000313" key="3">
    <source>
        <dbReference type="Proteomes" id="UP000008068"/>
    </source>
</evidence>
<dbReference type="SMART" id="SM00256">
    <property type="entry name" value="FBOX"/>
    <property type="match status" value="1"/>
</dbReference>
<organism evidence="3">
    <name type="scientific">Caenorhabditis brenneri</name>
    <name type="common">Nematode worm</name>
    <dbReference type="NCBI Taxonomy" id="135651"/>
    <lineage>
        <taxon>Eukaryota</taxon>
        <taxon>Metazoa</taxon>
        <taxon>Ecdysozoa</taxon>
        <taxon>Nematoda</taxon>
        <taxon>Chromadorea</taxon>
        <taxon>Rhabditida</taxon>
        <taxon>Rhabditina</taxon>
        <taxon>Rhabditomorpha</taxon>
        <taxon>Rhabditoidea</taxon>
        <taxon>Rhabditidae</taxon>
        <taxon>Peloderinae</taxon>
        <taxon>Caenorhabditis</taxon>
    </lineage>
</organism>
<dbReference type="InParanoid" id="G0P3G2"/>
<dbReference type="FunCoup" id="G0P3G2">
    <property type="interactions" value="352"/>
</dbReference>
<dbReference type="InterPro" id="IPR002900">
    <property type="entry name" value="DUF38/FTH_CAE_spp"/>
</dbReference>
<feature type="domain" description="F-box" evidence="1">
    <location>
        <begin position="69"/>
        <end position="116"/>
    </location>
</feature>
<dbReference type="PANTHER" id="PTHR23015">
    <property type="entry name" value="UNCHARACTERIZED C.ELEGANS PROTEIN"/>
    <property type="match status" value="1"/>
</dbReference>
<evidence type="ECO:0000259" key="1">
    <source>
        <dbReference type="PROSITE" id="PS50181"/>
    </source>
</evidence>
<dbReference type="CDD" id="cd22150">
    <property type="entry name" value="F-box_CeFBXA-like"/>
    <property type="match status" value="1"/>
</dbReference>
<dbReference type="SUPFAM" id="SSF81383">
    <property type="entry name" value="F-box domain"/>
    <property type="match status" value="1"/>
</dbReference>
<name>G0P3G2_CAEBE</name>
<dbReference type="OMA" id="ISEKEWC"/>
<dbReference type="PROSITE" id="PS50181">
    <property type="entry name" value="FBOX"/>
    <property type="match status" value="1"/>
</dbReference>